<evidence type="ECO:0000256" key="3">
    <source>
        <dbReference type="ARBA" id="ARBA00022714"/>
    </source>
</evidence>
<dbReference type="PANTHER" id="PTHR13680">
    <property type="entry name" value="CDGSH IRON-SULFUR DOMAIN-CONTAINING PROTEIN 1"/>
    <property type="match status" value="1"/>
</dbReference>
<keyword evidence="8 9" id="KW-0472">Membrane</keyword>
<evidence type="ECO:0000256" key="8">
    <source>
        <dbReference type="ARBA" id="ARBA00023136"/>
    </source>
</evidence>
<dbReference type="GO" id="GO:0005789">
    <property type="term" value="C:endoplasmic reticulum membrane"/>
    <property type="evidence" value="ECO:0007669"/>
    <property type="project" value="UniProtKB-SubCell"/>
</dbReference>
<sequence>MEVLSYLVRDTVPNYLKNVPIPRTFKGFLDLSVKDWAHLVSFSAVVGSAGYFAFKPYYDKYRGIQQEHIMNFNIEKSKEKVYDIIDVEDLAEKTNFCRCWRSKRWPYCDGSHNLHNQLTGDNVASIIMERKPRSG</sequence>
<comment type="subcellular location">
    <subcellularLocation>
        <location evidence="9">Endoplasmic reticulum membrane</location>
        <topology evidence="9">Single-pass membrane protein</topology>
    </subcellularLocation>
    <subcellularLocation>
        <location evidence="1">Membrane</location>
        <topology evidence="1">Single-pass membrane protein</topology>
    </subcellularLocation>
</comment>
<dbReference type="SMART" id="SM00704">
    <property type="entry name" value="ZnF_CDGSH"/>
    <property type="match status" value="1"/>
</dbReference>
<dbReference type="Pfam" id="PF09360">
    <property type="entry name" value="zf-CDGSH"/>
    <property type="match status" value="1"/>
</dbReference>
<dbReference type="EMBL" id="LR783969">
    <property type="protein sequence ID" value="CAB3231327.1"/>
    <property type="molecule type" value="mRNA"/>
</dbReference>
<dbReference type="GO" id="GO:0046872">
    <property type="term" value="F:metal ion binding"/>
    <property type="evidence" value="ECO:0007669"/>
    <property type="project" value="UniProtKB-UniRule"/>
</dbReference>
<gene>
    <name evidence="11" type="primary">Cisd2</name>
</gene>
<evidence type="ECO:0000256" key="6">
    <source>
        <dbReference type="ARBA" id="ARBA00023004"/>
    </source>
</evidence>
<comment type="similarity">
    <text evidence="9">Belongs to the CISD protein family. CISD2 subfamily.</text>
</comment>
<dbReference type="GO" id="GO:0051537">
    <property type="term" value="F:2 iron, 2 sulfur cluster binding"/>
    <property type="evidence" value="ECO:0007669"/>
    <property type="project" value="UniProtKB-UniRule"/>
</dbReference>
<keyword evidence="3 9" id="KW-0001">2Fe-2S</keyword>
<dbReference type="InterPro" id="IPR018967">
    <property type="entry name" value="FeS-contain_CDGSH-typ"/>
</dbReference>
<name>A0A6F9D988_9ASCI</name>
<evidence type="ECO:0000313" key="11">
    <source>
        <dbReference type="EMBL" id="CAB3231327.1"/>
    </source>
</evidence>
<dbReference type="InterPro" id="IPR045131">
    <property type="entry name" value="CISD1/2"/>
</dbReference>
<comment type="cofactor">
    <cofactor evidence="9">
        <name>[2Fe-2S] cluster</name>
        <dbReference type="ChEBI" id="CHEBI:190135"/>
    </cofactor>
    <text evidence="9">Binds 1 [2Fe-2S] cluster.</text>
</comment>
<organism evidence="11">
    <name type="scientific">Phallusia mammillata</name>
    <dbReference type="NCBI Taxonomy" id="59560"/>
    <lineage>
        <taxon>Eukaryota</taxon>
        <taxon>Metazoa</taxon>
        <taxon>Chordata</taxon>
        <taxon>Tunicata</taxon>
        <taxon>Ascidiacea</taxon>
        <taxon>Phlebobranchia</taxon>
        <taxon>Ascidiidae</taxon>
        <taxon>Phallusia</taxon>
    </lineage>
</organism>
<evidence type="ECO:0000256" key="7">
    <source>
        <dbReference type="ARBA" id="ARBA00023014"/>
    </source>
</evidence>
<accession>A0A6F9D988</accession>
<feature type="transmembrane region" description="Helical" evidence="9">
    <location>
        <begin position="36"/>
        <end position="54"/>
    </location>
</feature>
<dbReference type="InterPro" id="IPR019610">
    <property type="entry name" value="FeS-contain_mitoNEET_N"/>
</dbReference>
<keyword evidence="4 9" id="KW-0479">Metal-binding</keyword>
<proteinExistence type="evidence at transcript level"/>
<evidence type="ECO:0000256" key="2">
    <source>
        <dbReference type="ARBA" id="ARBA00022692"/>
    </source>
</evidence>
<evidence type="ECO:0000256" key="1">
    <source>
        <dbReference type="ARBA" id="ARBA00004167"/>
    </source>
</evidence>
<protein>
    <recommendedName>
        <fullName evidence="9">CDGSH iron-sulfur domain-containing protein 2 homologue</fullName>
    </recommendedName>
</protein>
<dbReference type="GO" id="GO:0010506">
    <property type="term" value="P:regulation of autophagy"/>
    <property type="evidence" value="ECO:0007669"/>
    <property type="project" value="UniProtKB-UniRule"/>
</dbReference>
<dbReference type="AlphaFoldDB" id="A0A6F9D988"/>
<keyword evidence="6 9" id="KW-0408">Iron</keyword>
<keyword evidence="2 9" id="KW-0812">Transmembrane</keyword>
<keyword evidence="5 9" id="KW-1133">Transmembrane helix</keyword>
<evidence type="ECO:0000256" key="5">
    <source>
        <dbReference type="ARBA" id="ARBA00022989"/>
    </source>
</evidence>
<dbReference type="InterPro" id="IPR042216">
    <property type="entry name" value="MitoNEET_CISD"/>
</dbReference>
<feature type="domain" description="Iron-binding zinc finger CDGSH type" evidence="10">
    <location>
        <begin position="80"/>
        <end position="118"/>
    </location>
</feature>
<reference evidence="11" key="1">
    <citation type="submission" date="2020-04" db="EMBL/GenBank/DDBJ databases">
        <authorList>
            <person name="Neveu A P."/>
        </authorList>
    </citation>
    <scope>NUCLEOTIDE SEQUENCE</scope>
    <source>
        <tissue evidence="11">Whole embryo</tissue>
    </source>
</reference>
<evidence type="ECO:0000256" key="4">
    <source>
        <dbReference type="ARBA" id="ARBA00022723"/>
    </source>
</evidence>
<evidence type="ECO:0000256" key="9">
    <source>
        <dbReference type="RuleBase" id="RU369084"/>
    </source>
</evidence>
<dbReference type="PANTHER" id="PTHR13680:SF5">
    <property type="entry name" value="CDGSH IRON-SULFUR DOMAIN-CONTAINING PROTEIN 1"/>
    <property type="match status" value="1"/>
</dbReference>
<dbReference type="Gene3D" id="3.40.5.90">
    <property type="entry name" value="CDGSH iron-sulfur domain, mitoNEET-type"/>
    <property type="match status" value="1"/>
</dbReference>
<evidence type="ECO:0000259" key="10">
    <source>
        <dbReference type="SMART" id="SM00704"/>
    </source>
</evidence>
<dbReference type="Pfam" id="PF10660">
    <property type="entry name" value="MitoNEET_N"/>
    <property type="match status" value="1"/>
</dbReference>
<keyword evidence="7 9" id="KW-0411">Iron-sulfur</keyword>
<dbReference type="GO" id="GO:0005741">
    <property type="term" value="C:mitochondrial outer membrane"/>
    <property type="evidence" value="ECO:0007669"/>
    <property type="project" value="TreeGrafter"/>
</dbReference>
<keyword evidence="9" id="KW-0256">Endoplasmic reticulum</keyword>